<keyword evidence="4 7" id="KW-0442">Lipid degradation</keyword>
<gene>
    <name evidence="10" type="ORF">WA026_023401</name>
</gene>
<evidence type="ECO:0000313" key="10">
    <source>
        <dbReference type="EMBL" id="KAK9878701.1"/>
    </source>
</evidence>
<evidence type="ECO:0000259" key="9">
    <source>
        <dbReference type="Pfam" id="PF04083"/>
    </source>
</evidence>
<keyword evidence="2" id="KW-0732">Signal</keyword>
<comment type="caution">
    <text evidence="10">The sequence shown here is derived from an EMBL/GenBank/DDBJ whole genome shotgun (WGS) entry which is preliminary data.</text>
</comment>
<dbReference type="GO" id="GO:0016788">
    <property type="term" value="F:hydrolase activity, acting on ester bonds"/>
    <property type="evidence" value="ECO:0007669"/>
    <property type="project" value="InterPro"/>
</dbReference>
<reference evidence="10 11" key="1">
    <citation type="submission" date="2023-03" db="EMBL/GenBank/DDBJ databases">
        <title>Genome insight into feeding habits of ladybird beetles.</title>
        <authorList>
            <person name="Li H.-S."/>
            <person name="Huang Y.-H."/>
            <person name="Pang H."/>
        </authorList>
    </citation>
    <scope>NUCLEOTIDE SEQUENCE [LARGE SCALE GENOMIC DNA]</scope>
    <source>
        <strain evidence="10">SYSU_2023b</strain>
        <tissue evidence="10">Whole body</tissue>
    </source>
</reference>
<keyword evidence="3 7" id="KW-0378">Hydrolase</keyword>
<feature type="active site" description="Charge relay system" evidence="8">
    <location>
        <position position="361"/>
    </location>
</feature>
<comment type="similarity">
    <text evidence="1 7">Belongs to the AB hydrolase superfamily. Lipase family.</text>
</comment>
<dbReference type="FunFam" id="3.40.50.1820:FF:000057">
    <property type="entry name" value="Lipase"/>
    <property type="match status" value="1"/>
</dbReference>
<evidence type="ECO:0000256" key="5">
    <source>
        <dbReference type="ARBA" id="ARBA00023098"/>
    </source>
</evidence>
<dbReference type="PIRSF" id="PIRSF000862">
    <property type="entry name" value="Steryl_ester_lip"/>
    <property type="match status" value="1"/>
</dbReference>
<dbReference type="InterPro" id="IPR006693">
    <property type="entry name" value="AB_hydrolase_lipase"/>
</dbReference>
<keyword evidence="5" id="KW-0443">Lipid metabolism</keyword>
<dbReference type="Proteomes" id="UP001431783">
    <property type="component" value="Unassembled WGS sequence"/>
</dbReference>
<evidence type="ECO:0000256" key="3">
    <source>
        <dbReference type="ARBA" id="ARBA00022801"/>
    </source>
</evidence>
<proteinExistence type="inferred from homology"/>
<organism evidence="10 11">
    <name type="scientific">Henosepilachna vigintioctopunctata</name>
    <dbReference type="NCBI Taxonomy" id="420089"/>
    <lineage>
        <taxon>Eukaryota</taxon>
        <taxon>Metazoa</taxon>
        <taxon>Ecdysozoa</taxon>
        <taxon>Arthropoda</taxon>
        <taxon>Hexapoda</taxon>
        <taxon>Insecta</taxon>
        <taxon>Pterygota</taxon>
        <taxon>Neoptera</taxon>
        <taxon>Endopterygota</taxon>
        <taxon>Coleoptera</taxon>
        <taxon>Polyphaga</taxon>
        <taxon>Cucujiformia</taxon>
        <taxon>Coccinelloidea</taxon>
        <taxon>Coccinellidae</taxon>
        <taxon>Epilachninae</taxon>
        <taxon>Epilachnini</taxon>
        <taxon>Henosepilachna</taxon>
    </lineage>
</organism>
<evidence type="ECO:0000256" key="7">
    <source>
        <dbReference type="PIRNR" id="PIRNR000862"/>
    </source>
</evidence>
<dbReference type="SUPFAM" id="SSF53474">
    <property type="entry name" value="alpha/beta-Hydrolases"/>
    <property type="match status" value="1"/>
</dbReference>
<protein>
    <recommendedName>
        <fullName evidence="7">Lipase</fullName>
    </recommendedName>
</protein>
<dbReference type="AlphaFoldDB" id="A0AAW1UFW3"/>
<accession>A0AAW1UFW3</accession>
<evidence type="ECO:0000256" key="6">
    <source>
        <dbReference type="ARBA" id="ARBA00023180"/>
    </source>
</evidence>
<evidence type="ECO:0000256" key="2">
    <source>
        <dbReference type="ARBA" id="ARBA00022729"/>
    </source>
</evidence>
<evidence type="ECO:0000256" key="8">
    <source>
        <dbReference type="PIRSR" id="PIRSR000862-1"/>
    </source>
</evidence>
<evidence type="ECO:0000256" key="4">
    <source>
        <dbReference type="ARBA" id="ARBA00022963"/>
    </source>
</evidence>
<dbReference type="PANTHER" id="PTHR11005">
    <property type="entry name" value="LYSOSOMAL ACID LIPASE-RELATED"/>
    <property type="match status" value="1"/>
</dbReference>
<evidence type="ECO:0000256" key="1">
    <source>
        <dbReference type="ARBA" id="ARBA00010701"/>
    </source>
</evidence>
<sequence>METGLERVHGIQITQTKYRVNMNAFFGDACEDIDKYVESIIKEQNYPLEKHTVTTEDGYVNSMYRIPYGKKTSSQNGTPGPPVLLLHDEGFDVWLPNTRGTTFSRKHKKFDADEDKHDYWNFSWHEIGTYDTPAFIDHILQVTGFEKLHFVGHSQGATTFAVFLSERPQYNDKIALSCLLGAPIIFQNNTSHRVTIISKLFIQTIEIAHRYFGLSIHQMPFVSLMRTIGQYVKPNSLLAELYGTFFSLVAGNPNVEQISDMDIQKISITTPNSFSIQQPYHYLQVIRSGRFAKYDYGPDKNNRIYGSTTPPLYDLSKIRAPVALFSSKNDMYFNPKDEEKLEEMLSNVVYKHLVEDELFNHADFLFAKDSIELVYSHMVKLMKQYNPVKYL</sequence>
<dbReference type="Gene3D" id="3.40.50.1820">
    <property type="entry name" value="alpha/beta hydrolase"/>
    <property type="match status" value="1"/>
</dbReference>
<feature type="active site" description="Charge relay system" evidence="8">
    <location>
        <position position="330"/>
    </location>
</feature>
<feature type="domain" description="Partial AB-hydrolase lipase" evidence="9">
    <location>
        <begin position="38"/>
        <end position="87"/>
    </location>
</feature>
<evidence type="ECO:0000313" key="11">
    <source>
        <dbReference type="Proteomes" id="UP001431783"/>
    </source>
</evidence>
<dbReference type="InterPro" id="IPR025483">
    <property type="entry name" value="Lipase_euk"/>
</dbReference>
<dbReference type="InterPro" id="IPR029058">
    <property type="entry name" value="AB_hydrolase_fold"/>
</dbReference>
<dbReference type="Pfam" id="PF04083">
    <property type="entry name" value="Abhydro_lipase"/>
    <property type="match status" value="1"/>
</dbReference>
<feature type="active site" description="Nucleophile" evidence="8">
    <location>
        <position position="154"/>
    </location>
</feature>
<keyword evidence="11" id="KW-1185">Reference proteome</keyword>
<dbReference type="EMBL" id="JARQZJ010000054">
    <property type="protein sequence ID" value="KAK9878701.1"/>
    <property type="molecule type" value="Genomic_DNA"/>
</dbReference>
<keyword evidence="6" id="KW-0325">Glycoprotein</keyword>
<dbReference type="GO" id="GO:0016042">
    <property type="term" value="P:lipid catabolic process"/>
    <property type="evidence" value="ECO:0007669"/>
    <property type="project" value="UniProtKB-KW"/>
</dbReference>
<name>A0AAW1UFW3_9CUCU</name>